<evidence type="ECO:0000313" key="2">
    <source>
        <dbReference type="EMBL" id="MBC6492756.1"/>
    </source>
</evidence>
<dbReference type="Gene3D" id="3.90.550.10">
    <property type="entry name" value="Spore Coat Polysaccharide Biosynthesis Protein SpsA, Chain A"/>
    <property type="match status" value="1"/>
</dbReference>
<dbReference type="InterPro" id="IPR001173">
    <property type="entry name" value="Glyco_trans_2-like"/>
</dbReference>
<dbReference type="PANTHER" id="PTHR48090">
    <property type="entry name" value="UNDECAPRENYL-PHOSPHATE 4-DEOXY-4-FORMAMIDO-L-ARABINOSE TRANSFERASE-RELATED"/>
    <property type="match status" value="1"/>
</dbReference>
<accession>A0ABR7MDN2</accession>
<dbReference type="RefSeq" id="WP_187258076.1">
    <property type="nucleotide sequence ID" value="NZ_JBHULF010000019.1"/>
</dbReference>
<organism evidence="2 3">
    <name type="scientific">Flavihumibacter stibioxidans</name>
    <dbReference type="NCBI Taxonomy" id="1834163"/>
    <lineage>
        <taxon>Bacteria</taxon>
        <taxon>Pseudomonadati</taxon>
        <taxon>Bacteroidota</taxon>
        <taxon>Chitinophagia</taxon>
        <taxon>Chitinophagales</taxon>
        <taxon>Chitinophagaceae</taxon>
        <taxon>Flavihumibacter</taxon>
    </lineage>
</organism>
<evidence type="ECO:0000259" key="1">
    <source>
        <dbReference type="Pfam" id="PF00535"/>
    </source>
</evidence>
<protein>
    <recommendedName>
        <fullName evidence="1">Glycosyltransferase 2-like domain-containing protein</fullName>
    </recommendedName>
</protein>
<feature type="domain" description="Glycosyltransferase 2-like" evidence="1">
    <location>
        <begin position="6"/>
        <end position="164"/>
    </location>
</feature>
<dbReference type="Proteomes" id="UP000765802">
    <property type="component" value="Unassembled WGS sequence"/>
</dbReference>
<name>A0ABR7MDN2_9BACT</name>
<dbReference type="EMBL" id="MBUA01000029">
    <property type="protein sequence ID" value="MBC6492756.1"/>
    <property type="molecule type" value="Genomic_DNA"/>
</dbReference>
<dbReference type="InterPro" id="IPR050256">
    <property type="entry name" value="Glycosyltransferase_2"/>
</dbReference>
<gene>
    <name evidence="2" type="ORF">BC349_16990</name>
</gene>
<dbReference type="InterPro" id="IPR029044">
    <property type="entry name" value="Nucleotide-diphossugar_trans"/>
</dbReference>
<dbReference type="PANTHER" id="PTHR48090:SF7">
    <property type="entry name" value="RFBJ PROTEIN"/>
    <property type="match status" value="1"/>
</dbReference>
<comment type="caution">
    <text evidence="2">The sequence shown here is derived from an EMBL/GenBank/DDBJ whole genome shotgun (WGS) entry which is preliminary data.</text>
</comment>
<dbReference type="Pfam" id="PF00535">
    <property type="entry name" value="Glycos_transf_2"/>
    <property type="match status" value="1"/>
</dbReference>
<evidence type="ECO:0000313" key="3">
    <source>
        <dbReference type="Proteomes" id="UP000765802"/>
    </source>
</evidence>
<keyword evidence="3" id="KW-1185">Reference proteome</keyword>
<dbReference type="SUPFAM" id="SSF53448">
    <property type="entry name" value="Nucleotide-diphospho-sugar transferases"/>
    <property type="match status" value="1"/>
</dbReference>
<dbReference type="CDD" id="cd04179">
    <property type="entry name" value="DPM_DPG-synthase_like"/>
    <property type="match status" value="1"/>
</dbReference>
<reference evidence="2 3" key="1">
    <citation type="submission" date="2016-07" db="EMBL/GenBank/DDBJ databases">
        <title>Genome analysis of Flavihumibacter stibioxidans YS-17.</title>
        <authorList>
            <person name="Shi K."/>
            <person name="Han Y."/>
            <person name="Wang G."/>
        </authorList>
    </citation>
    <scope>NUCLEOTIDE SEQUENCE [LARGE SCALE GENOMIC DNA]</scope>
    <source>
        <strain evidence="2 3">YS-17</strain>
    </source>
</reference>
<sequence length="225" mass="25126">MNNYFIVIPCYNESAMLGKVIDGLIDAGYPNIIVVDDGSEESLSGICAARHCHYLRHAVNLGQGAALQTGIEYAIIQNADVIITFDADGQHDPADIEKMATLISQGKADIVLGSRFTGSTQGLSFTRKMVIKTACFIQFLLSGFWMTDAHNGIRAISREAAKKIHLTENRMAHATEIILEIRRHKLRWVEVPVHIVYSEYSRNKGQKTVNGIRILFDVVLHKLFR</sequence>
<proteinExistence type="predicted"/>